<dbReference type="PROSITE" id="PS51679">
    <property type="entry name" value="SAM_MT_C5"/>
    <property type="match status" value="1"/>
</dbReference>
<evidence type="ECO:0000313" key="5">
    <source>
        <dbReference type="EMBL" id="KKN88179.1"/>
    </source>
</evidence>
<evidence type="ECO:0000256" key="4">
    <source>
        <dbReference type="ARBA" id="ARBA00022691"/>
    </source>
</evidence>
<keyword evidence="4" id="KW-0949">S-adenosyl-L-methionine</keyword>
<dbReference type="GO" id="GO:0003677">
    <property type="term" value="F:DNA binding"/>
    <property type="evidence" value="ECO:0007669"/>
    <property type="project" value="TreeGrafter"/>
</dbReference>
<dbReference type="InterPro" id="IPR029063">
    <property type="entry name" value="SAM-dependent_MTases_sf"/>
</dbReference>
<name>A0A0F9U977_9ZZZZ</name>
<dbReference type="GO" id="GO:0044027">
    <property type="term" value="P:negative regulation of gene expression via chromosomal CpG island methylation"/>
    <property type="evidence" value="ECO:0007669"/>
    <property type="project" value="TreeGrafter"/>
</dbReference>
<evidence type="ECO:0000256" key="1">
    <source>
        <dbReference type="ARBA" id="ARBA00011975"/>
    </source>
</evidence>
<proteinExistence type="predicted"/>
<dbReference type="GO" id="GO:0003886">
    <property type="term" value="F:DNA (cytosine-5-)-methyltransferase activity"/>
    <property type="evidence" value="ECO:0007669"/>
    <property type="project" value="UniProtKB-EC"/>
</dbReference>
<reference evidence="5" key="1">
    <citation type="journal article" date="2015" name="Nature">
        <title>Complex archaea that bridge the gap between prokaryotes and eukaryotes.</title>
        <authorList>
            <person name="Spang A."/>
            <person name="Saw J.H."/>
            <person name="Jorgensen S.L."/>
            <person name="Zaremba-Niedzwiedzka K."/>
            <person name="Martijn J."/>
            <person name="Lind A.E."/>
            <person name="van Eijk R."/>
            <person name="Schleper C."/>
            <person name="Guy L."/>
            <person name="Ettema T.J."/>
        </authorList>
    </citation>
    <scope>NUCLEOTIDE SEQUENCE</scope>
</reference>
<sequence>MNALGIYIFGGGFSIGMRAAGFDVLGHLEDGPFGVDTVRQNMPGIEVHTNPETWPFDAYRGRGVKVVFCNPPCAPWSGAGIRPKRMIDHDFKDNYRHDPRVSCVYNAFDAIRYLRPSVWCWESVQGAFHRGRELCDELAEEAVELGYSVSYVLLNGVHVGLPQQRRRFFFVAHRVKIDWEYPHLEPDQQVSVTRAWRAAGLLRCRAHVAFRHMESAGDRAMMEGCPPGQALRLHWEAKMRATVGPEETWPRNKLGAVIGRPAFTYRRLRPNVPCKTMMGGTHLVHPTEDRWLSVKESQVLCGYPVDYEFSPPTPEACYPEVAQAVLPTVGEWLGHNLRRAVERGRRQRGRRFVVDLEKDHTEEIIT</sequence>
<evidence type="ECO:0000256" key="3">
    <source>
        <dbReference type="ARBA" id="ARBA00022679"/>
    </source>
</evidence>
<dbReference type="InterPro" id="IPR001525">
    <property type="entry name" value="C5_MeTfrase"/>
</dbReference>
<dbReference type="GO" id="GO:0005634">
    <property type="term" value="C:nucleus"/>
    <property type="evidence" value="ECO:0007669"/>
    <property type="project" value="TreeGrafter"/>
</dbReference>
<protein>
    <recommendedName>
        <fullName evidence="1">DNA (cytosine-5-)-methyltransferase</fullName>
        <ecNumber evidence="1">2.1.1.37</ecNumber>
    </recommendedName>
</protein>
<organism evidence="5">
    <name type="scientific">marine sediment metagenome</name>
    <dbReference type="NCBI Taxonomy" id="412755"/>
    <lineage>
        <taxon>unclassified sequences</taxon>
        <taxon>metagenomes</taxon>
        <taxon>ecological metagenomes</taxon>
    </lineage>
</organism>
<dbReference type="SUPFAM" id="SSF53335">
    <property type="entry name" value="S-adenosyl-L-methionine-dependent methyltransferases"/>
    <property type="match status" value="1"/>
</dbReference>
<dbReference type="GO" id="GO:0032259">
    <property type="term" value="P:methylation"/>
    <property type="evidence" value="ECO:0007669"/>
    <property type="project" value="UniProtKB-KW"/>
</dbReference>
<dbReference type="EC" id="2.1.1.37" evidence="1"/>
<gene>
    <name evidence="5" type="ORF">LCGC14_0252510</name>
</gene>
<accession>A0A0F9U977</accession>
<dbReference type="Gene3D" id="3.40.50.150">
    <property type="entry name" value="Vaccinia Virus protein VP39"/>
    <property type="match status" value="1"/>
</dbReference>
<keyword evidence="2" id="KW-0489">Methyltransferase</keyword>
<dbReference type="Pfam" id="PF00145">
    <property type="entry name" value="DNA_methylase"/>
    <property type="match status" value="1"/>
</dbReference>
<dbReference type="Gene3D" id="3.90.120.10">
    <property type="entry name" value="DNA Methylase, subunit A, domain 2"/>
    <property type="match status" value="1"/>
</dbReference>
<dbReference type="PRINTS" id="PR00105">
    <property type="entry name" value="C5METTRFRASE"/>
</dbReference>
<comment type="caution">
    <text evidence="5">The sequence shown here is derived from an EMBL/GenBank/DDBJ whole genome shotgun (WGS) entry which is preliminary data.</text>
</comment>
<evidence type="ECO:0000256" key="2">
    <source>
        <dbReference type="ARBA" id="ARBA00022603"/>
    </source>
</evidence>
<dbReference type="AlphaFoldDB" id="A0A0F9U977"/>
<dbReference type="InterPro" id="IPR050390">
    <property type="entry name" value="C5-Methyltransferase"/>
</dbReference>
<keyword evidence="3" id="KW-0808">Transferase</keyword>
<dbReference type="PANTHER" id="PTHR10629">
    <property type="entry name" value="CYTOSINE-SPECIFIC METHYLTRANSFERASE"/>
    <property type="match status" value="1"/>
</dbReference>
<dbReference type="PANTHER" id="PTHR10629:SF52">
    <property type="entry name" value="DNA (CYTOSINE-5)-METHYLTRANSFERASE 1"/>
    <property type="match status" value="1"/>
</dbReference>
<dbReference type="EMBL" id="LAZR01000131">
    <property type="protein sequence ID" value="KKN88179.1"/>
    <property type="molecule type" value="Genomic_DNA"/>
</dbReference>